<dbReference type="Gene3D" id="3.30.540.10">
    <property type="entry name" value="Fructose-1,6-Bisphosphatase, subunit A, domain 1"/>
    <property type="match status" value="1"/>
</dbReference>
<dbReference type="Pfam" id="PF00459">
    <property type="entry name" value="Inositol_P"/>
    <property type="match status" value="1"/>
</dbReference>
<dbReference type="PRINTS" id="PR00377">
    <property type="entry name" value="IMPHPHTASES"/>
</dbReference>
<dbReference type="AlphaFoldDB" id="A0A255GNE3"/>
<keyword evidence="3" id="KW-1185">Reference proteome</keyword>
<dbReference type="GO" id="GO:0006020">
    <property type="term" value="P:inositol metabolic process"/>
    <property type="evidence" value="ECO:0007669"/>
    <property type="project" value="TreeGrafter"/>
</dbReference>
<dbReference type="GO" id="GO:0046872">
    <property type="term" value="F:metal ion binding"/>
    <property type="evidence" value="ECO:0007669"/>
    <property type="project" value="UniProtKB-KW"/>
</dbReference>
<gene>
    <name evidence="2" type="ORF">CGZ93_16590</name>
</gene>
<evidence type="ECO:0000313" key="2">
    <source>
        <dbReference type="EMBL" id="OYO17319.1"/>
    </source>
</evidence>
<dbReference type="EMBL" id="NMVQ01000046">
    <property type="protein sequence ID" value="OYO17319.1"/>
    <property type="molecule type" value="Genomic_DNA"/>
</dbReference>
<dbReference type="OrthoDB" id="9772456at2"/>
<feature type="binding site" evidence="1">
    <location>
        <position position="206"/>
    </location>
    <ligand>
        <name>Mg(2+)</name>
        <dbReference type="ChEBI" id="CHEBI:18420"/>
        <label>1</label>
        <note>catalytic</note>
    </ligand>
</feature>
<dbReference type="PANTHER" id="PTHR20854:SF4">
    <property type="entry name" value="INOSITOL-1-MONOPHOSPHATASE-RELATED"/>
    <property type="match status" value="1"/>
</dbReference>
<name>A0A255GNE3_9ACTN</name>
<dbReference type="GO" id="GO:0008934">
    <property type="term" value="F:inositol monophosphate 1-phosphatase activity"/>
    <property type="evidence" value="ECO:0007669"/>
    <property type="project" value="TreeGrafter"/>
</dbReference>
<dbReference type="PANTHER" id="PTHR20854">
    <property type="entry name" value="INOSITOL MONOPHOSPHATASE"/>
    <property type="match status" value="1"/>
</dbReference>
<comment type="caution">
    <text evidence="2">The sequence shown here is derived from an EMBL/GenBank/DDBJ whole genome shotgun (WGS) entry which is preliminary data.</text>
</comment>
<keyword evidence="1" id="KW-0460">Magnesium</keyword>
<keyword evidence="1" id="KW-0479">Metal-binding</keyword>
<comment type="cofactor">
    <cofactor evidence="1">
        <name>Mg(2+)</name>
        <dbReference type="ChEBI" id="CHEBI:18420"/>
    </cofactor>
</comment>
<dbReference type="SUPFAM" id="SSF56655">
    <property type="entry name" value="Carbohydrate phosphatase"/>
    <property type="match status" value="1"/>
</dbReference>
<reference evidence="2 3" key="1">
    <citation type="submission" date="2017-07" db="EMBL/GenBank/DDBJ databases">
        <title>Draft whole genome sequences of clinical Proprionibacteriaceae strains.</title>
        <authorList>
            <person name="Bernier A.-M."/>
            <person name="Bernard K."/>
            <person name="Domingo M.-C."/>
        </authorList>
    </citation>
    <scope>NUCLEOTIDE SEQUENCE [LARGE SCALE GENOMIC DNA]</scope>
    <source>
        <strain evidence="2 3">NML 130396</strain>
    </source>
</reference>
<feature type="binding site" evidence="1">
    <location>
        <position position="92"/>
    </location>
    <ligand>
        <name>Mg(2+)</name>
        <dbReference type="ChEBI" id="CHEBI:18420"/>
        <label>1</label>
        <note>catalytic</note>
    </ligand>
</feature>
<organism evidence="2 3">
    <name type="scientific">Enemella dayhoffiae</name>
    <dbReference type="NCBI Taxonomy" id="2016507"/>
    <lineage>
        <taxon>Bacteria</taxon>
        <taxon>Bacillati</taxon>
        <taxon>Actinomycetota</taxon>
        <taxon>Actinomycetes</taxon>
        <taxon>Propionibacteriales</taxon>
        <taxon>Propionibacteriaceae</taxon>
        <taxon>Enemella</taxon>
    </lineage>
</organism>
<dbReference type="InterPro" id="IPR000760">
    <property type="entry name" value="Inositol_monophosphatase-like"/>
</dbReference>
<dbReference type="GO" id="GO:0007165">
    <property type="term" value="P:signal transduction"/>
    <property type="evidence" value="ECO:0007669"/>
    <property type="project" value="TreeGrafter"/>
</dbReference>
<evidence type="ECO:0000256" key="1">
    <source>
        <dbReference type="PIRSR" id="PIRSR600760-2"/>
    </source>
</evidence>
<feature type="binding site" evidence="1">
    <location>
        <position position="66"/>
    </location>
    <ligand>
        <name>Mg(2+)</name>
        <dbReference type="ChEBI" id="CHEBI:18420"/>
        <label>1</label>
        <note>catalytic</note>
    </ligand>
</feature>
<evidence type="ECO:0000313" key="3">
    <source>
        <dbReference type="Proteomes" id="UP000216311"/>
    </source>
</evidence>
<protein>
    <submittedName>
        <fullName evidence="2">Inositol monophosphatase</fullName>
    </submittedName>
</protein>
<sequence>MDTDGVLELIKGTAEAVVRPRWRALSRGEVAEKKPGDYVTIADREAEVILTDALHRAFPGAVVIGEEATAADPGLVDALAGAEHAFVVDPVDGTRNFVEGSPDYAVMIGELRGGEITRGWIWQPEHDAAWVAERGAGLTRNGARVTRPAPNSSALRGETSNRRLLHHDVPSGVDLGWTAFSCGIDYPKLCADGSDFLIYRALKPWDHVPGSLMVREVGGVARMVGGAEYQGRGVGGPLLVAADEATWQVAKACLR</sequence>
<proteinExistence type="predicted"/>
<accession>A0A255GNE3</accession>
<dbReference type="Proteomes" id="UP000216311">
    <property type="component" value="Unassembled WGS sequence"/>
</dbReference>
<dbReference type="Gene3D" id="3.40.190.80">
    <property type="match status" value="1"/>
</dbReference>
<feature type="binding site" evidence="1">
    <location>
        <position position="89"/>
    </location>
    <ligand>
        <name>Mg(2+)</name>
        <dbReference type="ChEBI" id="CHEBI:18420"/>
        <label>1</label>
        <note>catalytic</note>
    </ligand>
</feature>